<dbReference type="EMBL" id="BNDW01000056">
    <property type="protein sequence ID" value="GHI24420.1"/>
    <property type="molecule type" value="Genomic_DNA"/>
</dbReference>
<dbReference type="Proteomes" id="UP001052739">
    <property type="component" value="Unassembled WGS sequence"/>
</dbReference>
<protein>
    <recommendedName>
        <fullName evidence="4">Integrase</fullName>
    </recommendedName>
</protein>
<dbReference type="SUPFAM" id="SSF56349">
    <property type="entry name" value="DNA breaking-rejoining enzymes"/>
    <property type="match status" value="1"/>
</dbReference>
<evidence type="ECO:0000256" key="1">
    <source>
        <dbReference type="ARBA" id="ARBA00023172"/>
    </source>
</evidence>
<name>A0ABQ3PHB8_9ACTN</name>
<evidence type="ECO:0000313" key="3">
    <source>
        <dbReference type="Proteomes" id="UP001052739"/>
    </source>
</evidence>
<keyword evidence="3" id="KW-1185">Reference proteome</keyword>
<dbReference type="InterPro" id="IPR011010">
    <property type="entry name" value="DNA_brk_join_enz"/>
</dbReference>
<accession>A0ABQ3PHB8</accession>
<proteinExistence type="predicted"/>
<gene>
    <name evidence="2" type="ORF">Shyd_57910</name>
</gene>
<dbReference type="Gene3D" id="1.10.443.10">
    <property type="entry name" value="Intergrase catalytic core"/>
    <property type="match status" value="1"/>
</dbReference>
<evidence type="ECO:0000313" key="2">
    <source>
        <dbReference type="EMBL" id="GHI24420.1"/>
    </source>
</evidence>
<keyword evidence="1" id="KW-0233">DNA recombination</keyword>
<sequence length="104" mass="11430">MPIAWTGHSLRIGLASVARRSGRDSIAIADQGGWARHSRSMLGYMQREDGWDDTPLPASPDPACGMRRHGKPSALLELMGPTRCVPPLEDIGWNGSVRRRIRQG</sequence>
<dbReference type="InterPro" id="IPR013762">
    <property type="entry name" value="Integrase-like_cat_sf"/>
</dbReference>
<organism evidence="2 3">
    <name type="scientific">Streptomyces hydrogenans</name>
    <dbReference type="NCBI Taxonomy" id="1873719"/>
    <lineage>
        <taxon>Bacteria</taxon>
        <taxon>Bacillati</taxon>
        <taxon>Actinomycetota</taxon>
        <taxon>Actinomycetes</taxon>
        <taxon>Kitasatosporales</taxon>
        <taxon>Streptomycetaceae</taxon>
        <taxon>Streptomyces</taxon>
    </lineage>
</organism>
<comment type="caution">
    <text evidence="2">The sequence shown here is derived from an EMBL/GenBank/DDBJ whole genome shotgun (WGS) entry which is preliminary data.</text>
</comment>
<reference evidence="2" key="1">
    <citation type="submission" date="2024-05" db="EMBL/GenBank/DDBJ databases">
        <title>Whole genome shotgun sequence of Streptomyces hydrogenans NBRC 13475.</title>
        <authorList>
            <person name="Komaki H."/>
            <person name="Tamura T."/>
        </authorList>
    </citation>
    <scope>NUCLEOTIDE SEQUENCE</scope>
    <source>
        <strain evidence="2">NBRC 13475</strain>
    </source>
</reference>
<evidence type="ECO:0008006" key="4">
    <source>
        <dbReference type="Google" id="ProtNLM"/>
    </source>
</evidence>